<dbReference type="EMBL" id="CP034235">
    <property type="protein sequence ID" value="QGQ97300.1"/>
    <property type="molecule type" value="Genomic_DNA"/>
</dbReference>
<dbReference type="GO" id="GO:0005886">
    <property type="term" value="C:plasma membrane"/>
    <property type="evidence" value="ECO:0007669"/>
    <property type="project" value="UniProtKB-SubCell"/>
</dbReference>
<dbReference type="KEGG" id="ppsc:EHS13_21620"/>
<feature type="compositionally biased region" description="Basic and acidic residues" evidence="7">
    <location>
        <begin position="161"/>
        <end position="178"/>
    </location>
</feature>
<dbReference type="Pfam" id="PF02687">
    <property type="entry name" value="FtsX"/>
    <property type="match status" value="2"/>
</dbReference>
<feature type="domain" description="ABC3 transporter permease C-terminal" evidence="9">
    <location>
        <begin position="284"/>
        <end position="408"/>
    </location>
</feature>
<evidence type="ECO:0000256" key="5">
    <source>
        <dbReference type="ARBA" id="ARBA00023136"/>
    </source>
</evidence>
<feature type="transmembrane region" description="Helical" evidence="8">
    <location>
        <begin position="825"/>
        <end position="856"/>
    </location>
</feature>
<sequence>MNIITKWTLRTLKLNKSRTIVTIIGIILSAMLITSVATLCVTFQNYALKKTMATFGNWDAKFQVAAYIDVKTITENMPIKSVMLQRTVGFNDIGAIHGPRHQYMSLIELDQASFADFNIDLLDGKLPIGSTEIVLSSYFLEASGKSYKVGDKVTFALGERLEESGDNSRKSKAPEKQPADTAPSKAATVPSKEYTVVGIMKATSVNAGVNGFTAISYLDPATLKPADAVSVYLQSSSPRSIVKLGNSLSQKLGKPIMYNTQLLQAKGVYAGGDLNIAIYGIGAIMFIIIMIGSIALIYNAFAISVSERLRQFGMLSSVGATRQQLRNSVLFEGFFLGLISIPIGIIVGVFATGLTLTLLAPVIENLFNDGISFDLVISGYAIGLAFVLGMVTILISAWIPTKKAANMSAMDAIRQTDDIRITGKQIRTSKLVKKLFGFEGELALKNLKRNKKKFRATVFSFFISIVLFIVVSSFTMYLKNTAYISTTEGIDGDILISFVHGKYENEQKLIGELTAIPAVTDYSAYKTMNKIVSIPTKALNHSFQKDLYPGKQAEYLGLGLSIYGMNDQDYRKYLEAEGLIFAEYNDPNNPKAIAINRTSYVNKNNTMVYSDILMSNLPVQAQILSLLNQRSPAYQVYGGEWEDLGGKMTEFGVIKNKVAIEADLSNYFDLQAASVYSIAIAHETGNAPAGIAGISSSNINAAKIELLVSDTLFEELMKTTPHEGSEFAQVILNADDSKEIMNQAFDVFVKNGVPATSLYSNKAKAQQAKNIWIIVSIFCYSFITLITLIAVVNVFNTISTNIYLRRREFAMLKSVGMTPRSFNKMIIFESTFYGIQALFYGLLVGITISFAIHYLLEKVVNGTTGTLPWINILSCIVGVFVIVFMTMRYAMAKVNKANIIDVLKTDTL</sequence>
<organism evidence="10 11">
    <name type="scientific">Paenibacillus psychroresistens</name>
    <dbReference type="NCBI Taxonomy" id="1778678"/>
    <lineage>
        <taxon>Bacteria</taxon>
        <taxon>Bacillati</taxon>
        <taxon>Bacillota</taxon>
        <taxon>Bacilli</taxon>
        <taxon>Bacillales</taxon>
        <taxon>Paenibacillaceae</taxon>
        <taxon>Paenibacillus</taxon>
    </lineage>
</organism>
<feature type="transmembrane region" description="Helical" evidence="8">
    <location>
        <begin position="20"/>
        <end position="44"/>
    </location>
</feature>
<dbReference type="OrthoDB" id="9793166at2"/>
<evidence type="ECO:0000256" key="1">
    <source>
        <dbReference type="ARBA" id="ARBA00004651"/>
    </source>
</evidence>
<feature type="region of interest" description="Disordered" evidence="7">
    <location>
        <begin position="161"/>
        <end position="187"/>
    </location>
</feature>
<feature type="transmembrane region" description="Helical" evidence="8">
    <location>
        <begin position="375"/>
        <end position="399"/>
    </location>
</feature>
<dbReference type="GO" id="GO:0022857">
    <property type="term" value="F:transmembrane transporter activity"/>
    <property type="evidence" value="ECO:0007669"/>
    <property type="project" value="TreeGrafter"/>
</dbReference>
<feature type="domain" description="ABC3 transporter permease C-terminal" evidence="9">
    <location>
        <begin position="781"/>
        <end position="898"/>
    </location>
</feature>
<name>A0A6B8RLV9_9BACL</name>
<feature type="transmembrane region" description="Helical" evidence="8">
    <location>
        <begin position="868"/>
        <end position="887"/>
    </location>
</feature>
<dbReference type="RefSeq" id="WP_155702402.1">
    <property type="nucleotide sequence ID" value="NZ_CP034235.1"/>
</dbReference>
<evidence type="ECO:0000313" key="11">
    <source>
        <dbReference type="Proteomes" id="UP000426246"/>
    </source>
</evidence>
<dbReference type="Proteomes" id="UP000426246">
    <property type="component" value="Chromosome"/>
</dbReference>
<feature type="transmembrane region" description="Helical" evidence="8">
    <location>
        <begin position="458"/>
        <end position="478"/>
    </location>
</feature>
<reference evidence="11" key="1">
    <citation type="submission" date="2018-11" db="EMBL/GenBank/DDBJ databases">
        <title>Complete genome sequence of Paenibacillus sp. ML311-T8.</title>
        <authorList>
            <person name="Nam Y.-D."/>
            <person name="Kang J."/>
            <person name="Chung W.-H."/>
            <person name="Park Y.S."/>
        </authorList>
    </citation>
    <scope>NUCLEOTIDE SEQUENCE [LARGE SCALE GENOMIC DNA]</scope>
    <source>
        <strain evidence="11">ML311-T8</strain>
    </source>
</reference>
<proteinExistence type="inferred from homology"/>
<evidence type="ECO:0000256" key="7">
    <source>
        <dbReference type="SAM" id="MobiDB-lite"/>
    </source>
</evidence>
<dbReference type="PANTHER" id="PTHR30572">
    <property type="entry name" value="MEMBRANE COMPONENT OF TRANSPORTER-RELATED"/>
    <property type="match status" value="1"/>
</dbReference>
<dbReference type="PANTHER" id="PTHR30572:SF4">
    <property type="entry name" value="ABC TRANSPORTER PERMEASE YTRF"/>
    <property type="match status" value="1"/>
</dbReference>
<evidence type="ECO:0000256" key="8">
    <source>
        <dbReference type="SAM" id="Phobius"/>
    </source>
</evidence>
<keyword evidence="5 8" id="KW-0472">Membrane</keyword>
<dbReference type="InterPro" id="IPR003838">
    <property type="entry name" value="ABC3_permease_C"/>
</dbReference>
<feature type="transmembrane region" description="Helical" evidence="8">
    <location>
        <begin position="771"/>
        <end position="804"/>
    </location>
</feature>
<evidence type="ECO:0000256" key="4">
    <source>
        <dbReference type="ARBA" id="ARBA00022989"/>
    </source>
</evidence>
<feature type="transmembrane region" description="Helical" evidence="8">
    <location>
        <begin position="276"/>
        <end position="301"/>
    </location>
</feature>
<evidence type="ECO:0000259" key="9">
    <source>
        <dbReference type="Pfam" id="PF02687"/>
    </source>
</evidence>
<keyword evidence="2" id="KW-1003">Cell membrane</keyword>
<accession>A0A6B8RLV9</accession>
<dbReference type="InterPro" id="IPR050250">
    <property type="entry name" value="Macrolide_Exporter_MacB"/>
</dbReference>
<evidence type="ECO:0000313" key="10">
    <source>
        <dbReference type="EMBL" id="QGQ97300.1"/>
    </source>
</evidence>
<evidence type="ECO:0000256" key="6">
    <source>
        <dbReference type="ARBA" id="ARBA00038076"/>
    </source>
</evidence>
<keyword evidence="4 8" id="KW-1133">Transmembrane helix</keyword>
<protein>
    <submittedName>
        <fullName evidence="10">ABC transporter permease</fullName>
    </submittedName>
</protein>
<keyword evidence="3 8" id="KW-0812">Transmembrane</keyword>
<dbReference type="AlphaFoldDB" id="A0A6B8RLV9"/>
<evidence type="ECO:0000256" key="3">
    <source>
        <dbReference type="ARBA" id="ARBA00022692"/>
    </source>
</evidence>
<keyword evidence="11" id="KW-1185">Reference proteome</keyword>
<comment type="subcellular location">
    <subcellularLocation>
        <location evidence="1">Cell membrane</location>
        <topology evidence="1">Multi-pass membrane protein</topology>
    </subcellularLocation>
</comment>
<evidence type="ECO:0000256" key="2">
    <source>
        <dbReference type="ARBA" id="ARBA00022475"/>
    </source>
</evidence>
<feature type="transmembrane region" description="Helical" evidence="8">
    <location>
        <begin position="334"/>
        <end position="363"/>
    </location>
</feature>
<comment type="similarity">
    <text evidence="6">Belongs to the ABC-4 integral membrane protein family.</text>
</comment>
<gene>
    <name evidence="10" type="ORF">EHS13_21620</name>
</gene>